<name>W9RGJ7_9ROSA</name>
<dbReference type="EMBL" id="KE344640">
    <property type="protein sequence ID" value="EXB73673.1"/>
    <property type="molecule type" value="Genomic_DNA"/>
</dbReference>
<keyword evidence="2" id="KW-1185">Reference proteome</keyword>
<organism evidence="1 2">
    <name type="scientific">Morus notabilis</name>
    <dbReference type="NCBI Taxonomy" id="981085"/>
    <lineage>
        <taxon>Eukaryota</taxon>
        <taxon>Viridiplantae</taxon>
        <taxon>Streptophyta</taxon>
        <taxon>Embryophyta</taxon>
        <taxon>Tracheophyta</taxon>
        <taxon>Spermatophyta</taxon>
        <taxon>Magnoliopsida</taxon>
        <taxon>eudicotyledons</taxon>
        <taxon>Gunneridae</taxon>
        <taxon>Pentapetalae</taxon>
        <taxon>rosids</taxon>
        <taxon>fabids</taxon>
        <taxon>Rosales</taxon>
        <taxon>Moraceae</taxon>
        <taxon>Moreae</taxon>
        <taxon>Morus</taxon>
    </lineage>
</organism>
<evidence type="ECO:0000313" key="1">
    <source>
        <dbReference type="EMBL" id="EXB73673.1"/>
    </source>
</evidence>
<dbReference type="Proteomes" id="UP000030645">
    <property type="component" value="Unassembled WGS sequence"/>
</dbReference>
<accession>W9RGJ7</accession>
<protein>
    <submittedName>
        <fullName evidence="1">Uncharacterized protein</fullName>
    </submittedName>
</protein>
<dbReference type="AlphaFoldDB" id="W9RGJ7"/>
<proteinExistence type="predicted"/>
<sequence length="93" mass="10852">MLADLYEKEQGSDMKLLRQLLLDAQTERTPSNLCKAKTCQIRPGEFRVMKRHISQPQILNELIEQLHTLLVTMLLQLFSDKKRVTLKSPTHHL</sequence>
<reference evidence="2" key="1">
    <citation type="submission" date="2013-01" db="EMBL/GenBank/DDBJ databases">
        <title>Draft Genome Sequence of a Mulberry Tree, Morus notabilis C.K. Schneid.</title>
        <authorList>
            <person name="He N."/>
            <person name="Zhao S."/>
        </authorList>
    </citation>
    <scope>NUCLEOTIDE SEQUENCE</scope>
</reference>
<gene>
    <name evidence="1" type="ORF">L484_026834</name>
</gene>
<evidence type="ECO:0000313" key="2">
    <source>
        <dbReference type="Proteomes" id="UP000030645"/>
    </source>
</evidence>